<feature type="domain" description="Mur ligase central" evidence="12">
    <location>
        <begin position="109"/>
        <end position="294"/>
    </location>
</feature>
<dbReference type="Gene3D" id="3.40.50.720">
    <property type="entry name" value="NAD(P)-binding Rossmann-like Domain"/>
    <property type="match status" value="1"/>
</dbReference>
<evidence type="ECO:0000259" key="10">
    <source>
        <dbReference type="Pfam" id="PF01225"/>
    </source>
</evidence>
<evidence type="ECO:0000256" key="8">
    <source>
        <dbReference type="ARBA" id="ARBA00023316"/>
    </source>
</evidence>
<dbReference type="Pfam" id="PF02875">
    <property type="entry name" value="Mur_ligase_C"/>
    <property type="match status" value="1"/>
</dbReference>
<dbReference type="InterPro" id="IPR050061">
    <property type="entry name" value="MurCDEF_pg_biosynth"/>
</dbReference>
<keyword evidence="9" id="KW-0460">Magnesium</keyword>
<evidence type="ECO:0000313" key="14">
    <source>
        <dbReference type="Proteomes" id="UP000516072"/>
    </source>
</evidence>
<comment type="catalytic activity">
    <reaction evidence="9">
        <text>UDP-N-acetyl-alpha-D-muramate + L-alanyl-gamma-D-glutamyl-meso-2,6-diaminopimelate + ATP = UDP-N-acetyl-alpha-D-muramoyl-L-alanyl-gamma-D-glutamyl-meso-2,6-diaminopimelate + ADP + phosphate + H(+)</text>
        <dbReference type="Rhea" id="RHEA:29563"/>
        <dbReference type="ChEBI" id="CHEBI:15378"/>
        <dbReference type="ChEBI" id="CHEBI:30616"/>
        <dbReference type="ChEBI" id="CHEBI:43474"/>
        <dbReference type="ChEBI" id="CHEBI:61401"/>
        <dbReference type="ChEBI" id="CHEBI:70757"/>
        <dbReference type="ChEBI" id="CHEBI:83905"/>
        <dbReference type="ChEBI" id="CHEBI:456216"/>
        <dbReference type="EC" id="6.3.2.45"/>
    </reaction>
</comment>
<keyword evidence="1 9" id="KW-0436">Ligase</keyword>
<dbReference type="GO" id="GO:0051301">
    <property type="term" value="P:cell division"/>
    <property type="evidence" value="ECO:0007669"/>
    <property type="project" value="UniProtKB-KW"/>
</dbReference>
<keyword evidence="5 9" id="KW-0133">Cell shape</keyword>
<dbReference type="EMBL" id="LR778175">
    <property type="protein sequence ID" value="CAB1274760.1"/>
    <property type="molecule type" value="Genomic_DNA"/>
</dbReference>
<dbReference type="InterPro" id="IPR036565">
    <property type="entry name" value="Mur-like_cat_sf"/>
</dbReference>
<organism evidence="13 14">
    <name type="scientific">Candidatus Nitrosacidococcus tergens</name>
    <dbReference type="NCBI Taxonomy" id="553981"/>
    <lineage>
        <taxon>Bacteria</taxon>
        <taxon>Pseudomonadati</taxon>
        <taxon>Pseudomonadota</taxon>
        <taxon>Gammaproteobacteria</taxon>
        <taxon>Chromatiales</taxon>
        <taxon>Chromatiaceae</taxon>
        <taxon>Candidatus Nitrosacidococcus</taxon>
    </lineage>
</organism>
<dbReference type="InterPro" id="IPR005757">
    <property type="entry name" value="Mpl"/>
</dbReference>
<comment type="function">
    <text evidence="9">Reutilizes the intact tripeptide L-alanyl-gamma-D-glutamyl-meso-diaminopimelate by linking it to UDP-N-acetylmuramate.</text>
</comment>
<dbReference type="SUPFAM" id="SSF53623">
    <property type="entry name" value="MurD-like peptide ligases, catalytic domain"/>
    <property type="match status" value="1"/>
</dbReference>
<dbReference type="GO" id="GO:0009254">
    <property type="term" value="P:peptidoglycan turnover"/>
    <property type="evidence" value="ECO:0007669"/>
    <property type="project" value="UniProtKB-UniRule"/>
</dbReference>
<dbReference type="AlphaFoldDB" id="A0A7G1Q8L1"/>
<keyword evidence="6 9" id="KW-0573">Peptidoglycan synthesis</keyword>
<evidence type="ECO:0000256" key="4">
    <source>
        <dbReference type="ARBA" id="ARBA00022840"/>
    </source>
</evidence>
<dbReference type="GO" id="GO:0071555">
    <property type="term" value="P:cell wall organization"/>
    <property type="evidence" value="ECO:0007669"/>
    <property type="project" value="UniProtKB-KW"/>
</dbReference>
<dbReference type="Gene3D" id="3.90.190.20">
    <property type="entry name" value="Mur ligase, C-terminal domain"/>
    <property type="match status" value="1"/>
</dbReference>
<dbReference type="HAMAP" id="MF_02020">
    <property type="entry name" value="Mpl"/>
    <property type="match status" value="1"/>
</dbReference>
<dbReference type="Proteomes" id="UP000516072">
    <property type="component" value="Chromosome"/>
</dbReference>
<dbReference type="RefSeq" id="WP_197744696.1">
    <property type="nucleotide sequence ID" value="NZ_LR778175.1"/>
</dbReference>
<feature type="domain" description="Mur ligase C-terminal" evidence="11">
    <location>
        <begin position="317"/>
        <end position="439"/>
    </location>
</feature>
<gene>
    <name evidence="9 13" type="primary">mpl</name>
    <name evidence="13" type="ORF">NSCAC_0330</name>
</gene>
<evidence type="ECO:0000256" key="3">
    <source>
        <dbReference type="ARBA" id="ARBA00022741"/>
    </source>
</evidence>
<evidence type="ECO:0000256" key="9">
    <source>
        <dbReference type="HAMAP-Rule" id="MF_02020"/>
    </source>
</evidence>
<feature type="binding site" evidence="9">
    <location>
        <begin position="111"/>
        <end position="117"/>
    </location>
    <ligand>
        <name>ATP</name>
        <dbReference type="ChEBI" id="CHEBI:30616"/>
    </ligand>
</feature>
<comment type="pathway">
    <text evidence="9">Cell wall biogenesis; peptidoglycan recycling.</text>
</comment>
<dbReference type="InterPro" id="IPR000713">
    <property type="entry name" value="Mur_ligase_N"/>
</dbReference>
<evidence type="ECO:0000256" key="6">
    <source>
        <dbReference type="ARBA" id="ARBA00022984"/>
    </source>
</evidence>
<evidence type="ECO:0000313" key="13">
    <source>
        <dbReference type="EMBL" id="CAB1274760.1"/>
    </source>
</evidence>
<dbReference type="SUPFAM" id="SSF51984">
    <property type="entry name" value="MurCD N-terminal domain"/>
    <property type="match status" value="1"/>
</dbReference>
<keyword evidence="2 9" id="KW-0132">Cell division</keyword>
<dbReference type="GO" id="GO:0009252">
    <property type="term" value="P:peptidoglycan biosynthetic process"/>
    <property type="evidence" value="ECO:0007669"/>
    <property type="project" value="UniProtKB-UniRule"/>
</dbReference>
<dbReference type="InterPro" id="IPR004101">
    <property type="entry name" value="Mur_ligase_C"/>
</dbReference>
<name>A0A7G1Q8L1_9GAMM</name>
<dbReference type="Pfam" id="PF08245">
    <property type="entry name" value="Mur_ligase_M"/>
    <property type="match status" value="1"/>
</dbReference>
<dbReference type="GO" id="GO:0005524">
    <property type="term" value="F:ATP binding"/>
    <property type="evidence" value="ECO:0007669"/>
    <property type="project" value="UniProtKB-UniRule"/>
</dbReference>
<evidence type="ECO:0000259" key="12">
    <source>
        <dbReference type="Pfam" id="PF08245"/>
    </source>
</evidence>
<dbReference type="InterPro" id="IPR013221">
    <property type="entry name" value="Mur_ligase_cen"/>
</dbReference>
<keyword evidence="8 9" id="KW-0961">Cell wall biogenesis/degradation</keyword>
<evidence type="ECO:0000256" key="7">
    <source>
        <dbReference type="ARBA" id="ARBA00023306"/>
    </source>
</evidence>
<keyword evidence="4 9" id="KW-0067">ATP-binding</keyword>
<keyword evidence="14" id="KW-1185">Reference proteome</keyword>
<dbReference type="PANTHER" id="PTHR43445">
    <property type="entry name" value="UDP-N-ACETYLMURAMATE--L-ALANINE LIGASE-RELATED"/>
    <property type="match status" value="1"/>
</dbReference>
<dbReference type="NCBIfam" id="TIGR01081">
    <property type="entry name" value="mpl"/>
    <property type="match status" value="1"/>
</dbReference>
<dbReference type="UniPathway" id="UPA00544"/>
<reference evidence="13 14" key="1">
    <citation type="submission" date="2020-03" db="EMBL/GenBank/DDBJ databases">
        <authorList>
            <person name="Picone N."/>
        </authorList>
    </citation>
    <scope>NUCLEOTIDE SEQUENCE [LARGE SCALE GENOMIC DNA]</scope>
    <source>
        <strain evidence="13">NSCAC1</strain>
    </source>
</reference>
<dbReference type="Gene3D" id="3.40.1190.10">
    <property type="entry name" value="Mur-like, catalytic domain"/>
    <property type="match status" value="1"/>
</dbReference>
<dbReference type="KEGG" id="ntg:NSCAC_0330"/>
<evidence type="ECO:0000256" key="1">
    <source>
        <dbReference type="ARBA" id="ARBA00022598"/>
    </source>
</evidence>
<dbReference type="Pfam" id="PF01225">
    <property type="entry name" value="Mur_ligase"/>
    <property type="match status" value="1"/>
</dbReference>
<dbReference type="PANTHER" id="PTHR43445:SF5">
    <property type="entry name" value="UDP-N-ACETYLMURAMATE--L-ALANYL-GAMMA-D-GLUTAMYL-MESO-2,6-DIAMINOHEPTANDIOATE LIGASE"/>
    <property type="match status" value="1"/>
</dbReference>
<dbReference type="EC" id="6.3.2.45" evidence="9"/>
<dbReference type="GO" id="GO:0008360">
    <property type="term" value="P:regulation of cell shape"/>
    <property type="evidence" value="ECO:0007669"/>
    <property type="project" value="UniProtKB-KW"/>
</dbReference>
<evidence type="ECO:0000256" key="5">
    <source>
        <dbReference type="ARBA" id="ARBA00022960"/>
    </source>
</evidence>
<sequence length="458" mass="51013">MKHIHILGIGGTFMAGLALIAQESGFHVTGSDHNIYPPMSDQLTAASISVYEGYDSAQLQPVPDLIVIGNALSRGNPAVEYVLAQKIPYTSGPQWLADHILKNRWVLAVAGTHGKTTTSSLLAWILEYTDRKPGYLIGGICKNLNNSARLGQNPYFVIEADEYDTAFFDKRSKFIHYRPQTLILNNLEYDHGDIFPDLKAIQQQVHYLIRTVANNGLIIMPQGNSSLNEVLNMACWTPVTYFSANREKHGLTASLINNDGSSFEVWDNDVYQGQVNWQLLGHHNVNNALAAIRAALHIGIPTHQSCLALARFQGVKRRLEIYGEVGGITLYDDFAHHPTAIRETLYGLRAKVGNNRLIVVLELGSNSMKLGIYQNSLASALIQADQVVIYHPKDLPWSLDSVKHDLESKELLIVNSTQKIIDYLLVQARIGDHIVIMSNRGFDNLHQRLLTAFKEKSV</sequence>
<protein>
    <recommendedName>
        <fullName evidence="9">UDP-N-acetylmuramate--L-alanyl-gamma-D-glutamyl-meso-2,6-diaminoheptandioate ligase</fullName>
        <ecNumber evidence="9">6.3.2.45</ecNumber>
    </recommendedName>
    <alternativeName>
        <fullName evidence="9">Murein peptide ligase</fullName>
    </alternativeName>
    <alternativeName>
        <fullName evidence="9">UDP-N-acetylmuramate:L-alanyl-gamma-D-glutamyl-meso-diaminopimelate ligase</fullName>
    </alternativeName>
</protein>
<dbReference type="GO" id="GO:0106418">
    <property type="term" value="F:UDP-N-acetylmuramate-L-alanyl-gamma-D-glutamyl-meso-2,6-diaminoheptanedioate ligase activity"/>
    <property type="evidence" value="ECO:0007669"/>
    <property type="project" value="UniProtKB-EC"/>
</dbReference>
<accession>A0A7G1Q8L1</accession>
<comment type="similarity">
    <text evidence="9">Belongs to the MurCDEF family. Mpl subfamily.</text>
</comment>
<dbReference type="SUPFAM" id="SSF53244">
    <property type="entry name" value="MurD-like peptide ligases, peptide-binding domain"/>
    <property type="match status" value="1"/>
</dbReference>
<dbReference type="InterPro" id="IPR036615">
    <property type="entry name" value="Mur_ligase_C_dom_sf"/>
</dbReference>
<comment type="cofactor">
    <cofactor evidence="9">
        <name>Mg(2+)</name>
        <dbReference type="ChEBI" id="CHEBI:18420"/>
    </cofactor>
</comment>
<proteinExistence type="inferred from homology"/>
<evidence type="ECO:0000259" key="11">
    <source>
        <dbReference type="Pfam" id="PF02875"/>
    </source>
</evidence>
<keyword evidence="3 9" id="KW-0547">Nucleotide-binding</keyword>
<evidence type="ECO:0000256" key="2">
    <source>
        <dbReference type="ARBA" id="ARBA00022618"/>
    </source>
</evidence>
<keyword evidence="7 9" id="KW-0131">Cell cycle</keyword>
<feature type="domain" description="Mur ligase N-terminal catalytic" evidence="10">
    <location>
        <begin position="3"/>
        <end position="100"/>
    </location>
</feature>